<feature type="region of interest" description="Disordered" evidence="1">
    <location>
        <begin position="257"/>
        <end position="284"/>
    </location>
</feature>
<protein>
    <submittedName>
        <fullName evidence="2">Uncharacterized protein</fullName>
    </submittedName>
</protein>
<evidence type="ECO:0000313" key="2">
    <source>
        <dbReference type="EMBL" id="EOA84009.1"/>
    </source>
</evidence>
<evidence type="ECO:0000313" key="3">
    <source>
        <dbReference type="Proteomes" id="UP000016935"/>
    </source>
</evidence>
<dbReference type="RefSeq" id="XP_008028098.1">
    <property type="nucleotide sequence ID" value="XM_008029907.1"/>
</dbReference>
<organism evidence="2 3">
    <name type="scientific">Exserohilum turcicum (strain 28A)</name>
    <name type="common">Northern leaf blight fungus</name>
    <name type="synonym">Setosphaeria turcica</name>
    <dbReference type="NCBI Taxonomy" id="671987"/>
    <lineage>
        <taxon>Eukaryota</taxon>
        <taxon>Fungi</taxon>
        <taxon>Dikarya</taxon>
        <taxon>Ascomycota</taxon>
        <taxon>Pezizomycotina</taxon>
        <taxon>Dothideomycetes</taxon>
        <taxon>Pleosporomycetidae</taxon>
        <taxon>Pleosporales</taxon>
        <taxon>Pleosporineae</taxon>
        <taxon>Pleosporaceae</taxon>
        <taxon>Exserohilum</taxon>
    </lineage>
</organism>
<proteinExistence type="predicted"/>
<evidence type="ECO:0000256" key="1">
    <source>
        <dbReference type="SAM" id="MobiDB-lite"/>
    </source>
</evidence>
<reference evidence="2 3" key="2">
    <citation type="journal article" date="2013" name="PLoS Genet.">
        <title>Comparative genome structure, secondary metabolite, and effector coding capacity across Cochliobolus pathogens.</title>
        <authorList>
            <person name="Condon B.J."/>
            <person name="Leng Y."/>
            <person name="Wu D."/>
            <person name="Bushley K.E."/>
            <person name="Ohm R.A."/>
            <person name="Otillar R."/>
            <person name="Martin J."/>
            <person name="Schackwitz W."/>
            <person name="Grimwood J."/>
            <person name="MohdZainudin N."/>
            <person name="Xue C."/>
            <person name="Wang R."/>
            <person name="Manning V.A."/>
            <person name="Dhillon B."/>
            <person name="Tu Z.J."/>
            <person name="Steffenson B.J."/>
            <person name="Salamov A."/>
            <person name="Sun H."/>
            <person name="Lowry S."/>
            <person name="LaButti K."/>
            <person name="Han J."/>
            <person name="Copeland A."/>
            <person name="Lindquist E."/>
            <person name="Barry K."/>
            <person name="Schmutz J."/>
            <person name="Baker S.E."/>
            <person name="Ciuffetti L.M."/>
            <person name="Grigoriev I.V."/>
            <person name="Zhong S."/>
            <person name="Turgeon B.G."/>
        </authorList>
    </citation>
    <scope>NUCLEOTIDE SEQUENCE [LARGE SCALE GENOMIC DNA]</scope>
    <source>
        <strain evidence="3">28A</strain>
    </source>
</reference>
<dbReference type="AlphaFoldDB" id="R0K335"/>
<dbReference type="GeneID" id="19403726"/>
<dbReference type="EMBL" id="KB908814">
    <property type="protein sequence ID" value="EOA84009.1"/>
    <property type="molecule type" value="Genomic_DNA"/>
</dbReference>
<name>R0K335_EXST2</name>
<dbReference type="HOGENOM" id="CLU_980608_0_0_1"/>
<gene>
    <name evidence="2" type="ORF">SETTUDRAFT_33016</name>
</gene>
<accession>R0K335</accession>
<reference evidence="2 3" key="1">
    <citation type="journal article" date="2012" name="PLoS Pathog.">
        <title>Diverse lifestyles and strategies of plant pathogenesis encoded in the genomes of eighteen Dothideomycetes fungi.</title>
        <authorList>
            <person name="Ohm R.A."/>
            <person name="Feau N."/>
            <person name="Henrissat B."/>
            <person name="Schoch C.L."/>
            <person name="Horwitz B.A."/>
            <person name="Barry K.W."/>
            <person name="Condon B.J."/>
            <person name="Copeland A.C."/>
            <person name="Dhillon B."/>
            <person name="Glaser F."/>
            <person name="Hesse C.N."/>
            <person name="Kosti I."/>
            <person name="LaButti K."/>
            <person name="Lindquist E.A."/>
            <person name="Lucas S."/>
            <person name="Salamov A.A."/>
            <person name="Bradshaw R.E."/>
            <person name="Ciuffetti L."/>
            <person name="Hamelin R.C."/>
            <person name="Kema G.H.J."/>
            <person name="Lawrence C."/>
            <person name="Scott J.A."/>
            <person name="Spatafora J.W."/>
            <person name="Turgeon B.G."/>
            <person name="de Wit P.J.G.M."/>
            <person name="Zhong S."/>
            <person name="Goodwin S.B."/>
            <person name="Grigoriev I.V."/>
        </authorList>
    </citation>
    <scope>NUCLEOTIDE SEQUENCE [LARGE SCALE GENOMIC DNA]</scope>
    <source>
        <strain evidence="3">28A</strain>
    </source>
</reference>
<sequence length="284" mass="30419">MAMQHIADTRRYDDQLLGWAESPLAAKSPALLGPNPASTTPVLPTTNPASSSIAAVRCIAPATPSTAPVDGVPHGRVRCGRSYGFAFDPGALKPVSAASFARWHARLPLPTGLRNIHDASDLTNVEIPALSRRCFCRFAHRFRKACWGTPRRARATQWYLAITLQRLDAHSQHGRPRRCLAKPGHTHSSPAARLPWQELTATVSCSVGRSVSAAAMHRGKVQTLADRSRPLACRMTAGSGLLAGCWLVAGSAHCKRAHNRGDGAEKQQQPSGHGDGDMQTSIAP</sequence>
<keyword evidence="3" id="KW-1185">Reference proteome</keyword>
<dbReference type="Proteomes" id="UP000016935">
    <property type="component" value="Unassembled WGS sequence"/>
</dbReference>